<sequence>VTLPYPQRNYVLEFLFAWLWVLIDAPRLFLASKGNKTEQVGPLLFSFILALPVLGLYIYYIRFQTYVLKLDVFLNTGALVFMGLQV</sequence>
<dbReference type="Pfam" id="PF09799">
    <property type="entry name" value="Transmemb_17"/>
    <property type="match status" value="1"/>
</dbReference>
<protein>
    <submittedName>
        <fullName evidence="6">Uncharacterized protein</fullName>
    </submittedName>
</protein>
<organism evidence="6 7">
    <name type="scientific">Haematococcus lacustris</name>
    <name type="common">Green alga</name>
    <name type="synonym">Haematococcus pluvialis</name>
    <dbReference type="NCBI Taxonomy" id="44745"/>
    <lineage>
        <taxon>Eukaryota</taxon>
        <taxon>Viridiplantae</taxon>
        <taxon>Chlorophyta</taxon>
        <taxon>core chlorophytes</taxon>
        <taxon>Chlorophyceae</taxon>
        <taxon>CS clade</taxon>
        <taxon>Chlamydomonadales</taxon>
        <taxon>Haematococcaceae</taxon>
        <taxon>Haematococcus</taxon>
    </lineage>
</organism>
<dbReference type="EMBL" id="BLLF01003938">
    <property type="protein sequence ID" value="GFH28575.1"/>
    <property type="molecule type" value="Genomic_DNA"/>
</dbReference>
<evidence type="ECO:0000313" key="6">
    <source>
        <dbReference type="EMBL" id="GFH28575.1"/>
    </source>
</evidence>
<keyword evidence="2 5" id="KW-0812">Transmembrane</keyword>
<dbReference type="InterPro" id="IPR019184">
    <property type="entry name" value="Uncharacterised_TM-17"/>
</dbReference>
<evidence type="ECO:0000313" key="7">
    <source>
        <dbReference type="Proteomes" id="UP000485058"/>
    </source>
</evidence>
<keyword evidence="3 5" id="KW-1133">Transmembrane helix</keyword>
<dbReference type="Proteomes" id="UP000485058">
    <property type="component" value="Unassembled WGS sequence"/>
</dbReference>
<feature type="transmembrane region" description="Helical" evidence="5">
    <location>
        <begin position="42"/>
        <end position="60"/>
    </location>
</feature>
<reference evidence="6 7" key="1">
    <citation type="submission" date="2020-02" db="EMBL/GenBank/DDBJ databases">
        <title>Draft genome sequence of Haematococcus lacustris strain NIES-144.</title>
        <authorList>
            <person name="Morimoto D."/>
            <person name="Nakagawa S."/>
            <person name="Yoshida T."/>
            <person name="Sawayama S."/>
        </authorList>
    </citation>
    <scope>NUCLEOTIDE SEQUENCE [LARGE SCALE GENOMIC DNA]</scope>
    <source>
        <strain evidence="6 7">NIES-144</strain>
    </source>
</reference>
<keyword evidence="4 5" id="KW-0472">Membrane</keyword>
<dbReference type="AlphaFoldDB" id="A0A6A0A7L9"/>
<dbReference type="PANTHER" id="PTHR13531">
    <property type="entry name" value="GEO07735P1-RELATED-RELATED"/>
    <property type="match status" value="1"/>
</dbReference>
<dbReference type="GO" id="GO:0016020">
    <property type="term" value="C:membrane"/>
    <property type="evidence" value="ECO:0007669"/>
    <property type="project" value="UniProtKB-SubCell"/>
</dbReference>
<evidence type="ECO:0000256" key="3">
    <source>
        <dbReference type="ARBA" id="ARBA00022989"/>
    </source>
</evidence>
<dbReference type="GO" id="GO:1905515">
    <property type="term" value="P:non-motile cilium assembly"/>
    <property type="evidence" value="ECO:0007669"/>
    <property type="project" value="TreeGrafter"/>
</dbReference>
<evidence type="ECO:0000256" key="4">
    <source>
        <dbReference type="ARBA" id="ARBA00023136"/>
    </source>
</evidence>
<evidence type="ECO:0000256" key="2">
    <source>
        <dbReference type="ARBA" id="ARBA00022692"/>
    </source>
</evidence>
<keyword evidence="7" id="KW-1185">Reference proteome</keyword>
<dbReference type="PANTHER" id="PTHR13531:SF0">
    <property type="entry name" value="GEO07735P1-RELATED"/>
    <property type="match status" value="1"/>
</dbReference>
<proteinExistence type="predicted"/>
<comment type="subcellular location">
    <subcellularLocation>
        <location evidence="1">Membrane</location>
        <topology evidence="1">Multi-pass membrane protein</topology>
    </subcellularLocation>
</comment>
<dbReference type="GO" id="GO:0035869">
    <property type="term" value="C:ciliary transition zone"/>
    <property type="evidence" value="ECO:0007669"/>
    <property type="project" value="TreeGrafter"/>
</dbReference>
<name>A0A6A0A7L9_HAELA</name>
<feature type="non-terminal residue" evidence="6">
    <location>
        <position position="1"/>
    </location>
</feature>
<feature type="transmembrane region" description="Helical" evidence="5">
    <location>
        <begin position="12"/>
        <end position="30"/>
    </location>
</feature>
<comment type="caution">
    <text evidence="6">The sequence shown here is derived from an EMBL/GenBank/DDBJ whole genome shotgun (WGS) entry which is preliminary data.</text>
</comment>
<accession>A0A6A0A7L9</accession>
<gene>
    <name evidence="6" type="ORF">HaLaN_27086</name>
</gene>
<evidence type="ECO:0000256" key="1">
    <source>
        <dbReference type="ARBA" id="ARBA00004141"/>
    </source>
</evidence>
<evidence type="ECO:0000256" key="5">
    <source>
        <dbReference type="SAM" id="Phobius"/>
    </source>
</evidence>